<reference evidence="1" key="1">
    <citation type="submission" date="2015-06" db="EMBL/GenBank/DDBJ databases">
        <authorList>
            <consortium name="Pathogen Informatics"/>
        </authorList>
    </citation>
    <scope>NUCLEOTIDE SEQUENCE</scope>
    <source>
        <strain evidence="1">ETEC ESEI_164</strain>
    </source>
</reference>
<dbReference type="AlphaFoldDB" id="A0A0H5RZ26"/>
<reference evidence="1" key="2">
    <citation type="submission" date="2015-07" db="EMBL/GenBank/DDBJ databases">
        <title>Colonization factor diversity and phylogenetic characteristics and distribution of Enterotoxigenic E. coli strains isolated from patients in Kenya.</title>
        <authorList>
            <person name="Njoroge S.M."/>
            <person name="Boinett C.J."/>
            <person name="Made L.F."/>
            <person name="Ouko T.T."/>
            <person name="Fevre E.M."/>
            <person name="Thomson N.R."/>
            <person name="Kariuki S."/>
        </authorList>
    </citation>
    <scope>NUCLEOTIDE SEQUENCE</scope>
    <source>
        <strain evidence="1">ETEC ESEI_164</strain>
    </source>
</reference>
<gene>
    <name evidence="1" type="primary">IS1294 transposase</name>
</gene>
<protein>
    <submittedName>
        <fullName evidence="1">IS1294 transposase protein</fullName>
    </submittedName>
</protein>
<dbReference type="EMBL" id="LN870273">
    <property type="protein sequence ID" value="CRZ21526.1"/>
    <property type="molecule type" value="Genomic_DNA"/>
</dbReference>
<proteinExistence type="predicted"/>
<organism evidence="1">
    <name type="scientific">Escherichia coli</name>
    <dbReference type="NCBI Taxonomy" id="562"/>
    <lineage>
        <taxon>Bacteria</taxon>
        <taxon>Pseudomonadati</taxon>
        <taxon>Pseudomonadota</taxon>
        <taxon>Gammaproteobacteria</taxon>
        <taxon>Enterobacterales</taxon>
        <taxon>Enterobacteriaceae</taxon>
        <taxon>Escherichia</taxon>
    </lineage>
</organism>
<sequence>MRVHFVEGFPETDRAGGMTGDKVCKYGLIRVIIGSGDGFQNLFHHSGVDFLVLQVV</sequence>
<name>A0A0H5RZ26_ECOLX</name>
<accession>A0A0H5RZ26</accession>
<evidence type="ECO:0000313" key="1">
    <source>
        <dbReference type="EMBL" id="CRZ21526.1"/>
    </source>
</evidence>